<accession>A0A6P8BNS5</accession>
<dbReference type="InterPro" id="IPR044893">
    <property type="entry name" value="RNA_pol_Rpb1_clamp_domain"/>
</dbReference>
<dbReference type="SUPFAM" id="SSF64484">
    <property type="entry name" value="beta and beta-prime subunits of DNA dependent RNA-polymerase"/>
    <property type="match status" value="1"/>
</dbReference>
<comment type="similarity">
    <text evidence="10">Belongs to the RNA polymerase beta' chain family.</text>
</comment>
<feature type="compositionally biased region" description="Polar residues" evidence="11">
    <location>
        <begin position="1760"/>
        <end position="1791"/>
    </location>
</feature>
<dbReference type="Gene3D" id="2.40.40.20">
    <property type="match status" value="1"/>
</dbReference>
<feature type="compositionally biased region" description="Basic and acidic residues" evidence="11">
    <location>
        <begin position="1867"/>
        <end position="1885"/>
    </location>
</feature>
<feature type="compositionally biased region" description="Polar residues" evidence="11">
    <location>
        <begin position="1902"/>
        <end position="1914"/>
    </location>
</feature>
<dbReference type="InterPro" id="IPR007080">
    <property type="entry name" value="RNA_pol_Rpb1_1"/>
</dbReference>
<evidence type="ECO:0000256" key="3">
    <source>
        <dbReference type="ARBA" id="ARBA00022679"/>
    </source>
</evidence>
<dbReference type="InterPro" id="IPR007081">
    <property type="entry name" value="RNA_pol_Rpb1_5"/>
</dbReference>
<evidence type="ECO:0000256" key="2">
    <source>
        <dbReference type="ARBA" id="ARBA00022528"/>
    </source>
</evidence>
<evidence type="ECO:0000256" key="6">
    <source>
        <dbReference type="ARBA" id="ARBA00022833"/>
    </source>
</evidence>
<evidence type="ECO:0000256" key="10">
    <source>
        <dbReference type="RuleBase" id="RU004279"/>
    </source>
</evidence>
<feature type="compositionally biased region" description="Polar residues" evidence="11">
    <location>
        <begin position="1922"/>
        <end position="1941"/>
    </location>
</feature>
<evidence type="ECO:0000256" key="11">
    <source>
        <dbReference type="SAM" id="MobiDB-lite"/>
    </source>
</evidence>
<feature type="compositionally biased region" description="Polar residues" evidence="11">
    <location>
        <begin position="1511"/>
        <end position="1521"/>
    </location>
</feature>
<dbReference type="InterPro" id="IPR045867">
    <property type="entry name" value="DNA-dir_RpoC_beta_prime"/>
</dbReference>
<dbReference type="RefSeq" id="XP_031371466.1">
    <property type="nucleotide sequence ID" value="XM_031515606.1"/>
</dbReference>
<dbReference type="GO" id="GO:0003899">
    <property type="term" value="F:DNA-directed RNA polymerase activity"/>
    <property type="evidence" value="ECO:0007669"/>
    <property type="project" value="UniProtKB-EC"/>
</dbReference>
<feature type="compositionally biased region" description="Basic and acidic residues" evidence="11">
    <location>
        <begin position="1944"/>
        <end position="1954"/>
    </location>
</feature>
<dbReference type="Gene3D" id="6.20.50.80">
    <property type="match status" value="1"/>
</dbReference>
<dbReference type="Gene3D" id="1.10.274.100">
    <property type="entry name" value="RNA polymerase Rpb1, domain 3"/>
    <property type="match status" value="1"/>
</dbReference>
<dbReference type="GeneID" id="116187028"/>
<keyword evidence="6" id="KW-0862">Zinc</keyword>
<feature type="compositionally biased region" description="Basic and acidic residues" evidence="11">
    <location>
        <begin position="1892"/>
        <end position="1901"/>
    </location>
</feature>
<dbReference type="EC" id="2.7.7.6" evidence="10"/>
<dbReference type="Gene3D" id="3.10.450.40">
    <property type="match status" value="1"/>
</dbReference>
<dbReference type="InterPro" id="IPR006592">
    <property type="entry name" value="RNA_pol_N"/>
</dbReference>
<comment type="catalytic activity">
    <reaction evidence="9 10">
        <text>RNA(n) + a ribonucleoside 5'-triphosphate = RNA(n+1) + diphosphate</text>
        <dbReference type="Rhea" id="RHEA:21248"/>
        <dbReference type="Rhea" id="RHEA-COMP:14527"/>
        <dbReference type="Rhea" id="RHEA-COMP:17342"/>
        <dbReference type="ChEBI" id="CHEBI:33019"/>
        <dbReference type="ChEBI" id="CHEBI:61557"/>
        <dbReference type="ChEBI" id="CHEBI:140395"/>
        <dbReference type="EC" id="2.7.7.6"/>
    </reaction>
</comment>
<evidence type="ECO:0000313" key="13">
    <source>
        <dbReference type="Proteomes" id="UP000515151"/>
    </source>
</evidence>
<feature type="domain" description="RNA polymerase N-terminal" evidence="12">
    <location>
        <begin position="301"/>
        <end position="600"/>
    </location>
</feature>
<evidence type="ECO:0000256" key="5">
    <source>
        <dbReference type="ARBA" id="ARBA00022723"/>
    </source>
</evidence>
<keyword evidence="1 10" id="KW-0240">DNA-directed RNA polymerase</keyword>
<dbReference type="GO" id="GO:0003677">
    <property type="term" value="F:DNA binding"/>
    <property type="evidence" value="ECO:0007669"/>
    <property type="project" value="InterPro"/>
</dbReference>
<feature type="compositionally biased region" description="Basic and acidic residues" evidence="11">
    <location>
        <begin position="1557"/>
        <end position="1574"/>
    </location>
</feature>
<keyword evidence="8 10" id="KW-0804">Transcription</keyword>
<dbReference type="GO" id="GO:0000428">
    <property type="term" value="C:DNA-directed RNA polymerase complex"/>
    <property type="evidence" value="ECO:0007669"/>
    <property type="project" value="UniProtKB-KW"/>
</dbReference>
<protein>
    <recommendedName>
        <fullName evidence="10">DNA-directed RNA polymerase subunit</fullName>
        <ecNumber evidence="10">2.7.7.6</ecNumber>
    </recommendedName>
</protein>
<reference evidence="13" key="1">
    <citation type="journal article" date="2020" name="Plant Biotechnol. J.">
        <title>The pomegranate (Punica granatum L.) draft genome dissects genetic divergence between soft- and hard-seeded cultivars.</title>
        <authorList>
            <person name="Luo X."/>
            <person name="Li H."/>
            <person name="Wu Z."/>
            <person name="Yao W."/>
            <person name="Zhao P."/>
            <person name="Cao D."/>
            <person name="Yu H."/>
            <person name="Li K."/>
            <person name="Poudel K."/>
            <person name="Zhao D."/>
            <person name="Zhang F."/>
            <person name="Xia X."/>
            <person name="Chen L."/>
            <person name="Wang Q."/>
            <person name="Jing D."/>
            <person name="Cao S."/>
        </authorList>
    </citation>
    <scope>NUCLEOTIDE SEQUENCE [LARGE SCALE GENOMIC DNA]</scope>
    <source>
        <strain evidence="13">cv. Tunisia</strain>
    </source>
</reference>
<evidence type="ECO:0000256" key="1">
    <source>
        <dbReference type="ARBA" id="ARBA00022478"/>
    </source>
</evidence>
<feature type="compositionally biased region" description="Polar residues" evidence="11">
    <location>
        <begin position="1820"/>
        <end position="1829"/>
    </location>
</feature>
<dbReference type="InterPro" id="IPR000722">
    <property type="entry name" value="RNA_pol_asu"/>
</dbReference>
<dbReference type="FunFam" id="3.30.1490.180:FF:000004">
    <property type="entry name" value="DNA-directed RNA polymerase subunit"/>
    <property type="match status" value="1"/>
</dbReference>
<feature type="compositionally biased region" description="Polar residues" evidence="11">
    <location>
        <begin position="1676"/>
        <end position="1689"/>
    </location>
</feature>
<feature type="compositionally biased region" description="Polar residues" evidence="11">
    <location>
        <begin position="1697"/>
        <end position="1718"/>
    </location>
</feature>
<keyword evidence="2" id="KW-0934">Plastid</keyword>
<proteinExistence type="inferred from homology"/>
<evidence type="ECO:0000256" key="9">
    <source>
        <dbReference type="ARBA" id="ARBA00048552"/>
    </source>
</evidence>
<name>A0A6P8BNS5_PUNGR</name>
<dbReference type="Gene3D" id="4.10.860.120">
    <property type="entry name" value="RNA polymerase II, clamp domain"/>
    <property type="match status" value="1"/>
</dbReference>
<dbReference type="OrthoDB" id="1926397at2759"/>
<dbReference type="SMART" id="SM00663">
    <property type="entry name" value="RPOLA_N"/>
    <property type="match status" value="1"/>
</dbReference>
<evidence type="ECO:0000256" key="8">
    <source>
        <dbReference type="ARBA" id="ARBA00023163"/>
    </source>
</evidence>
<keyword evidence="3 10" id="KW-0808">Transferase</keyword>
<gene>
    <name evidence="14" type="primary">LOC116187028</name>
</gene>
<keyword evidence="4 10" id="KW-0548">Nucleotidyltransferase</keyword>
<dbReference type="PANTHER" id="PTHR19376">
    <property type="entry name" value="DNA-DIRECTED RNA POLYMERASE"/>
    <property type="match status" value="1"/>
</dbReference>
<dbReference type="Pfam" id="PF00623">
    <property type="entry name" value="RNA_pol_Rpb1_2"/>
    <property type="match status" value="1"/>
</dbReference>
<keyword evidence="7" id="KW-0460">Magnesium</keyword>
<sequence>MQKRPSLSLSLAPPLCPLKRFHFHFTVATLSVISLSSLSLSLLQRGEENRVHTADSGVQLISASNLAAHRGRFCELSRSRHGTLSTMEAKGEPSGTEEAGSGILEAEITGITFGLASRDEINKASINECPITHASQLSNPFLGLPLDFGRCESCGTSDLGQCEGHFGYIELPTPVYHPSHVSELKKMLSLLCLKCLKMRDNKCSVKAGGLGDRLLGACCEDAAQVSVREVKKLDGACSLELKLLSKSRYHEGFWNFLERYGFRYGVDHRRALLPREVQGILKKMPKETKKKLAAKGYFPQDGYILLYLPVPPNCLSVPDVSDGVSVMSSDLSLTMLRKVLKQVEIIRSSRSGDPNFESEEVEANDLQTAVQQYLEVRGTAKVARNVDARYGVRKESSDSATKAWLEKMRTLFIRKGSGFSSRSVITGDAFKKVNEIGIPYEIAQRITFEEKVSNHNMRYLQELVDKKLCLTYKDGASTYSLREGSKGHTFLKPGQIVHRRIMDGDIVFINRPPTTHKHSLQALSVYVHEDHTVKINPLICGPLGADFDGDCIHLFYPQSLAAKAEVLELFSVEKQLLSSHSGNLNLQLATDALLSLKLMFRRYFFDKPSAQQLAMFVSSDLPQPAILKADRFRSSWTVLQMLQMALPTGFDCSSDKYLIRKSDILSASFGRDVTSLMIPSMLPSMLNEIVTYIIFNKGPQRVLNFFNSLQPLLMENVFAEGFSVSLEDFYAPKSAIRDIHSNILDISPLLYYLTSSHNELVQRHLERDIRRTRDLLLPFILDYSALGVLIDSKSESAINKVVQQIGFLGLQLSNKGKFYSVSLFDEMASLYESKYPFDRADCPAGKYGMIKSSFISGLDPYEVMAHSISTREVIVRSTRGLSEPGTLFKNLMAILRDVVICYDGTVRNVCSNSIIQFEYGAGPGSKPETLFPPGEPVGVLAATAMSNPAYKAVLDSSPNSNSSWEQMKEILLCRVNFRNEPIDRRVILYLNDCGCGRNHCRENAACVVKNHLSKISLKDASVEFMAEFKDQRTVFEGSGMHSGLVGHIHLNEVLLRKQNISMLDVQQRCQETLQKFRKKKKVGFLFKKIVISVSEGCCFHHLRPAKKSETPCLSFSLMDWTEVQLEKTAHILADMICPVLLETIIKGDPRIASANIIWISSDMNTRIKNQGREEKGELALDVTLEKPVCKRSGDAWRIILDCCLPFLHLIDTRRSIPYAVKQIEELLGISCAFDQAVQRLSTSVTMVAKGILKEHLILLADTMTCCGNLIGFNSGGYKALSRALGVQVPFTEATLFTPRKCFERASEKSHTDSLSSVVASCSWGKPVAVGTGSKFDLLWGTQEMDLKHEGETDIYGFLHMVRGTKVVTGLDTGCLGMDVDHLNNEGEDADLCLSPENDGGLGKPSFEDSELFKDTFGSEPAGGDSWSTWDKQDTSKKVEDDSFGSGGWDSNVSWGKKTDIRPETGPSNADSWSTRDKQETSKKVQDDSFGSGGWDSNASWGKKTDSRPETGPSNADSWSTWDKQDTSKKVQDDSFGSGGWGGKASNKNDASATGDLLKSDERESVGWGKDKSGAEFRNSWGSYAEPPVQESENHEHWGQQRSQKTGSEAEFGNSGWGMIPKSTAQESETPDTWGQQSSKRTGNEAESGNCIWGSSWKPPVQERKNQGPWGHKSSENSEQSDSGWGSSPKSKAEATEKQGNWGQQSSNYLSSNMHTESSWGKDKAAATSDFSGGSGDNRVGSMSWDSAPSWRKSKDDDTFAQPSGWPTQEKNEVQTVDANTTEVQGNDSWSNKGKEAEDCWKSGAQITEGTTWGYKVEAQGNDSKSSWNGAISPKVNDGGWGSNKDDDFSSKSDGWNDLGNQSSKGWNKKENDSSPKADGWGKKSEGSQSSKDWGKRDDDVSTPKTDGWNSSGWGSKSEDADQSNNWSSSQGAEESKSQNQWAPKEWRKNHDGNKKGSNPEWKIRKNRPPRPPDMMSQQDPNAPRLFTATRQRLDMFTSEEQDILNEVEAIMQAIRKIMRQPGYNDSEPLSAEDQSYIVDHVLNYHPDKASKIGSGIDHIMVSKHGSFQDTRCFYVVSTDGRKEDFSYRKCLENFIKGKCPDHAEEFIGKYFKRRDRDRNAGFRERSVSVPPEETGTPGE</sequence>
<dbReference type="Pfam" id="PF04997">
    <property type="entry name" value="RNA_pol_Rpb1_1"/>
    <property type="match status" value="1"/>
</dbReference>
<evidence type="ECO:0000313" key="14">
    <source>
        <dbReference type="RefSeq" id="XP_031371466.1"/>
    </source>
</evidence>
<organism evidence="13 14">
    <name type="scientific">Punica granatum</name>
    <name type="common">Pomegranate</name>
    <dbReference type="NCBI Taxonomy" id="22663"/>
    <lineage>
        <taxon>Eukaryota</taxon>
        <taxon>Viridiplantae</taxon>
        <taxon>Streptophyta</taxon>
        <taxon>Embryophyta</taxon>
        <taxon>Tracheophyta</taxon>
        <taxon>Spermatophyta</taxon>
        <taxon>Magnoliopsida</taxon>
        <taxon>eudicotyledons</taxon>
        <taxon>Gunneridae</taxon>
        <taxon>Pentapetalae</taxon>
        <taxon>rosids</taxon>
        <taxon>malvids</taxon>
        <taxon>Myrtales</taxon>
        <taxon>Lythraceae</taxon>
        <taxon>Punica</taxon>
    </lineage>
</organism>
<dbReference type="Gene3D" id="3.30.1490.180">
    <property type="entry name" value="RNA polymerase ii"/>
    <property type="match status" value="1"/>
</dbReference>
<feature type="compositionally biased region" description="Basic and acidic residues" evidence="11">
    <location>
        <begin position="1473"/>
        <end position="1486"/>
    </location>
</feature>
<dbReference type="GO" id="GO:0006351">
    <property type="term" value="P:DNA-templated transcription"/>
    <property type="evidence" value="ECO:0007669"/>
    <property type="project" value="InterPro"/>
</dbReference>
<comment type="function">
    <text evidence="10">DNA-dependent RNA polymerase catalyzes the transcription of DNA into RNA using the four ribonucleoside triphosphates as substrates.</text>
</comment>
<evidence type="ECO:0000256" key="4">
    <source>
        <dbReference type="ARBA" id="ARBA00022695"/>
    </source>
</evidence>
<keyword evidence="2" id="KW-0150">Chloroplast</keyword>
<evidence type="ECO:0000259" key="12">
    <source>
        <dbReference type="SMART" id="SM00663"/>
    </source>
</evidence>
<feature type="region of interest" description="Disordered" evidence="11">
    <location>
        <begin position="1390"/>
        <end position="1982"/>
    </location>
</feature>
<evidence type="ECO:0000256" key="7">
    <source>
        <dbReference type="ARBA" id="ARBA00022842"/>
    </source>
</evidence>
<dbReference type="GO" id="GO:0046872">
    <property type="term" value="F:metal ion binding"/>
    <property type="evidence" value="ECO:0007669"/>
    <property type="project" value="UniProtKB-KW"/>
</dbReference>
<dbReference type="Pfam" id="PF04998">
    <property type="entry name" value="RNA_pol_Rpb1_5"/>
    <property type="match status" value="1"/>
</dbReference>
<keyword evidence="5" id="KW-0479">Metal-binding</keyword>
<feature type="compositionally biased region" description="Polar residues" evidence="11">
    <location>
        <begin position="1622"/>
        <end position="1646"/>
    </location>
</feature>
<keyword evidence="13" id="KW-1185">Reference proteome</keyword>
<dbReference type="InterPro" id="IPR042102">
    <property type="entry name" value="RNA_pol_Rpb1_3_sf"/>
</dbReference>
<dbReference type="Pfam" id="PF04983">
    <property type="entry name" value="RNA_pol_Rpb1_3"/>
    <property type="match status" value="1"/>
</dbReference>
<reference evidence="14" key="2">
    <citation type="submission" date="2025-08" db="UniProtKB">
        <authorList>
            <consortium name="RefSeq"/>
        </authorList>
    </citation>
    <scope>IDENTIFICATION</scope>
    <source>
        <tissue evidence="14">Leaf</tissue>
    </source>
</reference>
<dbReference type="PANTHER" id="PTHR19376:SF51">
    <property type="entry name" value="DNA-DIRECTED RNA POLYMERASE V SUBUNIT 1"/>
    <property type="match status" value="1"/>
</dbReference>
<dbReference type="Proteomes" id="UP000515151">
    <property type="component" value="Chromosome 8"/>
</dbReference>
<feature type="compositionally biased region" description="Basic and acidic residues" evidence="11">
    <location>
        <begin position="1522"/>
        <end position="1532"/>
    </location>
</feature>
<dbReference type="Gene3D" id="6.10.250.2940">
    <property type="match status" value="1"/>
</dbReference>
<dbReference type="Pfam" id="PF11523">
    <property type="entry name" value="DUF3223"/>
    <property type="match status" value="1"/>
</dbReference>
<dbReference type="InterPro" id="IPR007066">
    <property type="entry name" value="RNA_pol_Rpb1_3"/>
</dbReference>
<feature type="compositionally biased region" description="Basic and acidic residues" evidence="11">
    <location>
        <begin position="1430"/>
        <end position="1440"/>
    </location>
</feature>